<protein>
    <submittedName>
        <fullName evidence="2">FADD-like protein</fullName>
    </submittedName>
</protein>
<dbReference type="InterPro" id="IPR011029">
    <property type="entry name" value="DEATH-like_dom_sf"/>
</dbReference>
<accession>A0ABY7DL65</accession>
<feature type="domain" description="Death" evidence="1">
    <location>
        <begin position="140"/>
        <end position="208"/>
    </location>
</feature>
<dbReference type="Gene3D" id="1.10.533.10">
    <property type="entry name" value="Death Domain, Fas"/>
    <property type="match status" value="1"/>
</dbReference>
<dbReference type="CDD" id="cd01670">
    <property type="entry name" value="Death"/>
    <property type="match status" value="1"/>
</dbReference>
<dbReference type="InterPro" id="IPR016729">
    <property type="entry name" value="FADD"/>
</dbReference>
<dbReference type="EMBL" id="CP111014">
    <property type="protein sequence ID" value="WAQ98429.1"/>
    <property type="molecule type" value="Genomic_DNA"/>
</dbReference>
<dbReference type="PANTHER" id="PTHR15077">
    <property type="entry name" value="FAS-ASSOCIATING DEATH DOMAIN-CONTAINING PROTEIN FADD"/>
    <property type="match status" value="1"/>
</dbReference>
<evidence type="ECO:0000259" key="1">
    <source>
        <dbReference type="PROSITE" id="PS50017"/>
    </source>
</evidence>
<keyword evidence="3" id="KW-1185">Reference proteome</keyword>
<name>A0ABY7DL65_MYAAR</name>
<dbReference type="Pfam" id="PF00531">
    <property type="entry name" value="Death"/>
    <property type="match status" value="1"/>
</dbReference>
<gene>
    <name evidence="2" type="ORF">MAR_022802</name>
</gene>
<dbReference type="PANTHER" id="PTHR15077:SF10">
    <property type="entry name" value="FAS-ASSOCIATED DEATH DOMAIN PROTEIN"/>
    <property type="match status" value="1"/>
</dbReference>
<reference evidence="2" key="1">
    <citation type="submission" date="2022-11" db="EMBL/GenBank/DDBJ databases">
        <title>Centuries of genome instability and evolution in soft-shell clam transmissible cancer (bioRxiv).</title>
        <authorList>
            <person name="Hart S.F.M."/>
            <person name="Yonemitsu M.A."/>
            <person name="Giersch R.M."/>
            <person name="Beal B.F."/>
            <person name="Arriagada G."/>
            <person name="Davis B.W."/>
            <person name="Ostrander E.A."/>
            <person name="Goff S.P."/>
            <person name="Metzger M.J."/>
        </authorList>
    </citation>
    <scope>NUCLEOTIDE SEQUENCE</scope>
    <source>
        <strain evidence="2">MELC-2E11</strain>
        <tissue evidence="2">Siphon/mantle</tissue>
    </source>
</reference>
<dbReference type="PROSITE" id="PS50017">
    <property type="entry name" value="DEATH_DOMAIN"/>
    <property type="match status" value="1"/>
</dbReference>
<dbReference type="InterPro" id="IPR000488">
    <property type="entry name" value="Death_dom"/>
</dbReference>
<evidence type="ECO:0000313" key="2">
    <source>
        <dbReference type="EMBL" id="WAQ98429.1"/>
    </source>
</evidence>
<proteinExistence type="predicted"/>
<evidence type="ECO:0000313" key="3">
    <source>
        <dbReference type="Proteomes" id="UP001164746"/>
    </source>
</evidence>
<sequence>MAFSTAKFQPKVKKKSKFSKGIVAYKDQRASTNFSHQPNAMHYHQTPSTSNGGNNHAQLYHKVLDSEQLPIREMRFGDGNNVCVDELKPKQSLNAMEISCGAENQLRYQVSNNSREQDGLHLLADETKELKDKKKKDVLTEIEVARIARCIGRDWEMLASELGCGQIDIEAITKDNPNNMRMQIRAMLQEWKNRKRRAATKDALKRAICNCKSLVVNWDDLEEIIC</sequence>
<dbReference type="SUPFAM" id="SSF47986">
    <property type="entry name" value="DEATH domain"/>
    <property type="match status" value="1"/>
</dbReference>
<dbReference type="SMART" id="SM00005">
    <property type="entry name" value="DEATH"/>
    <property type="match status" value="1"/>
</dbReference>
<organism evidence="2 3">
    <name type="scientific">Mya arenaria</name>
    <name type="common">Soft-shell clam</name>
    <dbReference type="NCBI Taxonomy" id="6604"/>
    <lineage>
        <taxon>Eukaryota</taxon>
        <taxon>Metazoa</taxon>
        <taxon>Spiralia</taxon>
        <taxon>Lophotrochozoa</taxon>
        <taxon>Mollusca</taxon>
        <taxon>Bivalvia</taxon>
        <taxon>Autobranchia</taxon>
        <taxon>Heteroconchia</taxon>
        <taxon>Euheterodonta</taxon>
        <taxon>Imparidentia</taxon>
        <taxon>Neoheterodontei</taxon>
        <taxon>Myida</taxon>
        <taxon>Myoidea</taxon>
        <taxon>Myidae</taxon>
        <taxon>Mya</taxon>
    </lineage>
</organism>
<dbReference type="Proteomes" id="UP001164746">
    <property type="component" value="Chromosome 3"/>
</dbReference>